<evidence type="ECO:0000313" key="2">
    <source>
        <dbReference type="Proteomes" id="UP001324427"/>
    </source>
</evidence>
<keyword evidence="2" id="KW-1185">Reference proteome</keyword>
<accession>A0AAV9JFH0</accession>
<protein>
    <submittedName>
        <fullName evidence="1">Uncharacterized protein</fullName>
    </submittedName>
</protein>
<gene>
    <name evidence="1" type="ORF">LTR36_004806</name>
</gene>
<dbReference type="AlphaFoldDB" id="A0AAV9JFH0"/>
<name>A0AAV9JFH0_9PEZI</name>
<reference evidence="1 2" key="1">
    <citation type="submission" date="2021-11" db="EMBL/GenBank/DDBJ databases">
        <title>Black yeast isolated from Biological Soil Crust.</title>
        <authorList>
            <person name="Kurbessoian T."/>
        </authorList>
    </citation>
    <scope>NUCLEOTIDE SEQUENCE [LARGE SCALE GENOMIC DNA]</scope>
    <source>
        <strain evidence="1 2">CCFEE 5522</strain>
    </source>
</reference>
<dbReference type="EMBL" id="JAVFHQ010000029">
    <property type="protein sequence ID" value="KAK4543773.1"/>
    <property type="molecule type" value="Genomic_DNA"/>
</dbReference>
<comment type="caution">
    <text evidence="1">The sequence shown here is derived from an EMBL/GenBank/DDBJ whole genome shotgun (WGS) entry which is preliminary data.</text>
</comment>
<dbReference type="Proteomes" id="UP001324427">
    <property type="component" value="Unassembled WGS sequence"/>
</dbReference>
<proteinExistence type="predicted"/>
<sequence>MIIKHPILDDKTLSPYQRVFGVAETMEMVFLCLDPGSLLQLRRTTNKFREAIDNTVSLMRNTFRDQDADPRLGRPTSPDNNQVRTYIYDACNGMQTNTFFRVGLNGGWHRRAYDLTNSGKRRPVFTYDIEAANGGSGRFKCHIPSEMHLPEVCGTGIESYSGMYLTQPPIDTIGHVTYTISLPRESSPSRFERLACRVLKTKVRSYDLVGREATFQLGATSATLGNMLKAANNLVMADQDTWKGKDGKKKQLLTAVKSKRTAVGRWFSKTR</sequence>
<evidence type="ECO:0000313" key="1">
    <source>
        <dbReference type="EMBL" id="KAK4543773.1"/>
    </source>
</evidence>
<organism evidence="1 2">
    <name type="scientific">Oleoguttula mirabilis</name>
    <dbReference type="NCBI Taxonomy" id="1507867"/>
    <lineage>
        <taxon>Eukaryota</taxon>
        <taxon>Fungi</taxon>
        <taxon>Dikarya</taxon>
        <taxon>Ascomycota</taxon>
        <taxon>Pezizomycotina</taxon>
        <taxon>Dothideomycetes</taxon>
        <taxon>Dothideomycetidae</taxon>
        <taxon>Mycosphaerellales</taxon>
        <taxon>Teratosphaeriaceae</taxon>
        <taxon>Oleoguttula</taxon>
    </lineage>
</organism>